<dbReference type="FunFam" id="3.90.600.10:FF:000001">
    <property type="entry name" value="Trifunctional purine biosynthetic protein adenosine-3"/>
    <property type="match status" value="1"/>
</dbReference>
<comment type="similarity">
    <text evidence="11 14">Belongs to the GARS family.</text>
</comment>
<gene>
    <name evidence="14 17" type="primary">purD</name>
    <name evidence="17" type="ORF">E3J62_02180</name>
</gene>
<keyword evidence="9 15" id="KW-0067">ATP-binding</keyword>
<keyword evidence="5 14" id="KW-0436">Ligase</keyword>
<dbReference type="GO" id="GO:0009113">
    <property type="term" value="P:purine nucleobase biosynthetic process"/>
    <property type="evidence" value="ECO:0007669"/>
    <property type="project" value="InterPro"/>
</dbReference>
<dbReference type="GO" id="GO:0005524">
    <property type="term" value="F:ATP binding"/>
    <property type="evidence" value="ECO:0007669"/>
    <property type="project" value="UniProtKB-UniRule"/>
</dbReference>
<evidence type="ECO:0000256" key="6">
    <source>
        <dbReference type="ARBA" id="ARBA00022723"/>
    </source>
</evidence>
<evidence type="ECO:0000256" key="3">
    <source>
        <dbReference type="ARBA" id="ARBA00005174"/>
    </source>
</evidence>
<keyword evidence="8 14" id="KW-0658">Purine biosynthesis</keyword>
<dbReference type="InterPro" id="IPR011761">
    <property type="entry name" value="ATP-grasp"/>
</dbReference>
<evidence type="ECO:0000256" key="12">
    <source>
        <dbReference type="ARBA" id="ARBA00042242"/>
    </source>
</evidence>
<dbReference type="Gene3D" id="3.30.470.20">
    <property type="entry name" value="ATP-grasp fold, B domain"/>
    <property type="match status" value="1"/>
</dbReference>
<evidence type="ECO:0000256" key="10">
    <source>
        <dbReference type="ARBA" id="ARBA00023211"/>
    </source>
</evidence>
<dbReference type="FunFam" id="3.30.470.20:FF:000018">
    <property type="entry name" value="Trifunctional purine biosynthetic protein adenosine-3"/>
    <property type="match status" value="1"/>
</dbReference>
<feature type="domain" description="ATP-grasp" evidence="16">
    <location>
        <begin position="107"/>
        <end position="313"/>
    </location>
</feature>
<dbReference type="NCBIfam" id="TIGR00877">
    <property type="entry name" value="purD"/>
    <property type="match status" value="1"/>
</dbReference>
<dbReference type="Pfam" id="PF02844">
    <property type="entry name" value="GARS_N"/>
    <property type="match status" value="1"/>
</dbReference>
<dbReference type="GO" id="GO:0004637">
    <property type="term" value="F:phosphoribosylamine-glycine ligase activity"/>
    <property type="evidence" value="ECO:0007669"/>
    <property type="project" value="UniProtKB-UniRule"/>
</dbReference>
<dbReference type="InterPro" id="IPR000115">
    <property type="entry name" value="PRibGlycinamide_synth"/>
</dbReference>
<reference evidence="17 18" key="1">
    <citation type="submission" date="2019-03" db="EMBL/GenBank/DDBJ databases">
        <title>Metabolic potential of uncultured bacteria and archaea associated with petroleum seepage in deep-sea sediments.</title>
        <authorList>
            <person name="Dong X."/>
            <person name="Hubert C."/>
        </authorList>
    </citation>
    <scope>NUCLEOTIDE SEQUENCE [LARGE SCALE GENOMIC DNA]</scope>
    <source>
        <strain evidence="17">E44_bin18</strain>
    </source>
</reference>
<dbReference type="GO" id="GO:0006189">
    <property type="term" value="P:'de novo' IMP biosynthetic process"/>
    <property type="evidence" value="ECO:0007669"/>
    <property type="project" value="UniProtKB-UniRule"/>
</dbReference>
<dbReference type="HAMAP" id="MF_00138">
    <property type="entry name" value="GARS"/>
    <property type="match status" value="1"/>
</dbReference>
<evidence type="ECO:0000256" key="7">
    <source>
        <dbReference type="ARBA" id="ARBA00022741"/>
    </source>
</evidence>
<dbReference type="SUPFAM" id="SSF56059">
    <property type="entry name" value="Glutathione synthetase ATP-binding domain-like"/>
    <property type="match status" value="1"/>
</dbReference>
<evidence type="ECO:0000256" key="4">
    <source>
        <dbReference type="ARBA" id="ARBA00013255"/>
    </source>
</evidence>
<comment type="cofactor">
    <cofactor evidence="2">
        <name>Mg(2+)</name>
        <dbReference type="ChEBI" id="CHEBI:18420"/>
    </cofactor>
</comment>
<dbReference type="Pfam" id="PF01071">
    <property type="entry name" value="GARS_A"/>
    <property type="match status" value="1"/>
</dbReference>
<dbReference type="SUPFAM" id="SSF52440">
    <property type="entry name" value="PreATP-grasp domain"/>
    <property type="match status" value="1"/>
</dbReference>
<evidence type="ECO:0000256" key="1">
    <source>
        <dbReference type="ARBA" id="ARBA00001936"/>
    </source>
</evidence>
<keyword evidence="10" id="KW-0464">Manganese</keyword>
<dbReference type="UniPathway" id="UPA00074">
    <property type="reaction ID" value="UER00125"/>
</dbReference>
<dbReference type="InterPro" id="IPR013815">
    <property type="entry name" value="ATP_grasp_subdomain_1"/>
</dbReference>
<comment type="cofactor">
    <cofactor evidence="1">
        <name>Mn(2+)</name>
        <dbReference type="ChEBI" id="CHEBI:29035"/>
    </cofactor>
</comment>
<dbReference type="Proteomes" id="UP000315525">
    <property type="component" value="Unassembled WGS sequence"/>
</dbReference>
<dbReference type="Gene3D" id="3.90.600.10">
    <property type="entry name" value="Phosphoribosylglycinamide synthetase, C-terminal domain"/>
    <property type="match status" value="1"/>
</dbReference>
<accession>A0A523UXP7</accession>
<dbReference type="InterPro" id="IPR020559">
    <property type="entry name" value="PRibGlycinamide_synth_CS"/>
</dbReference>
<dbReference type="GO" id="GO:0046872">
    <property type="term" value="F:metal ion binding"/>
    <property type="evidence" value="ECO:0007669"/>
    <property type="project" value="UniProtKB-KW"/>
</dbReference>
<comment type="pathway">
    <text evidence="3 14">Purine metabolism; IMP biosynthesis via de novo pathway; N(1)-(5-phospho-D-ribosyl)glycinamide from 5-phospho-alpha-D-ribose 1-diphosphate: step 2/2.</text>
</comment>
<dbReference type="EMBL" id="SOJN01000030">
    <property type="protein sequence ID" value="TET47169.1"/>
    <property type="molecule type" value="Genomic_DNA"/>
</dbReference>
<evidence type="ECO:0000256" key="9">
    <source>
        <dbReference type="ARBA" id="ARBA00022840"/>
    </source>
</evidence>
<dbReference type="InterPro" id="IPR037123">
    <property type="entry name" value="PRibGlycinamide_synth_C_sf"/>
</dbReference>
<dbReference type="InterPro" id="IPR011054">
    <property type="entry name" value="Rudment_hybrid_motif"/>
</dbReference>
<dbReference type="InterPro" id="IPR020561">
    <property type="entry name" value="PRibGlycinamid_synth_ATP-grasp"/>
</dbReference>
<dbReference type="PANTHER" id="PTHR43472:SF1">
    <property type="entry name" value="PHOSPHORIBOSYLAMINE--GLYCINE LIGASE, CHLOROPLASTIC"/>
    <property type="match status" value="1"/>
</dbReference>
<dbReference type="SMART" id="SM01210">
    <property type="entry name" value="GARS_C"/>
    <property type="match status" value="1"/>
</dbReference>
<dbReference type="FunFam" id="3.40.50.20:FF:000006">
    <property type="entry name" value="Phosphoribosylamine--glycine ligase, chloroplastic"/>
    <property type="match status" value="1"/>
</dbReference>
<dbReference type="AlphaFoldDB" id="A0A523UXP7"/>
<dbReference type="SUPFAM" id="SSF51246">
    <property type="entry name" value="Rudiment single hybrid motif"/>
    <property type="match status" value="1"/>
</dbReference>
<evidence type="ECO:0000256" key="13">
    <source>
        <dbReference type="ARBA" id="ARBA00042864"/>
    </source>
</evidence>
<dbReference type="InterPro" id="IPR020562">
    <property type="entry name" value="PRibGlycinamide_synth_N"/>
</dbReference>
<evidence type="ECO:0000256" key="14">
    <source>
        <dbReference type="HAMAP-Rule" id="MF_00138"/>
    </source>
</evidence>
<organism evidence="17 18">
    <name type="scientific">candidate division TA06 bacterium</name>
    <dbReference type="NCBI Taxonomy" id="2250710"/>
    <lineage>
        <taxon>Bacteria</taxon>
        <taxon>Bacteria division TA06</taxon>
    </lineage>
</organism>
<dbReference type="InterPro" id="IPR016185">
    <property type="entry name" value="PreATP-grasp_dom_sf"/>
</dbReference>
<dbReference type="PANTHER" id="PTHR43472">
    <property type="entry name" value="PHOSPHORIBOSYLAMINE--GLYCINE LIGASE"/>
    <property type="match status" value="1"/>
</dbReference>
<dbReference type="Pfam" id="PF02843">
    <property type="entry name" value="GARS_C"/>
    <property type="match status" value="1"/>
</dbReference>
<proteinExistence type="inferred from homology"/>
<dbReference type="PROSITE" id="PS00184">
    <property type="entry name" value="GARS"/>
    <property type="match status" value="1"/>
</dbReference>
<name>A0A523UXP7_UNCT6</name>
<evidence type="ECO:0000256" key="2">
    <source>
        <dbReference type="ARBA" id="ARBA00001946"/>
    </source>
</evidence>
<sequence>MKILVIGGGGREHALVWKLAKSARVKQIYAAPGNAGIAQIATCVDISAEDIDQLIQFALENRIDLTVVGPEAPLTLGIVDRFHQKGLQIFGPSAKASQIEGSKVFAKNLMVYAGIPTAEFEIFETIDPAISYIKEKGAPIVIKADGLAAGKGAIVAKNVNEALRAAQDMLVKGLFGVAGKRIVVEEYLQGEEASVLAFSDGKSVLTMISTQDHKQIYDGDKGPNTGGMGAYAPAPVVDKNMLTDIEERILKLTVREMDGQGCPYVGVLYAGLIITEEGPKVLEFNCRFGDPETQPLFALMETDLFEIMEKTLAQDLKATRIEWTNQHAVCVVLASGGYPSRYQKGKTIGGLNEASALKNVVVFHAGTALSDRKYVTSGGRVLGVTGLGDSLEGAVERAYEGVDRISFEAMYYRRDIAAKGLAR</sequence>
<keyword evidence="6" id="KW-0479">Metal-binding</keyword>
<evidence type="ECO:0000313" key="17">
    <source>
        <dbReference type="EMBL" id="TET47169.1"/>
    </source>
</evidence>
<dbReference type="InterPro" id="IPR020560">
    <property type="entry name" value="PRibGlycinamide_synth_C-dom"/>
</dbReference>
<protein>
    <recommendedName>
        <fullName evidence="4 14">Phosphoribosylamine--glycine ligase</fullName>
        <ecNumber evidence="4 14">6.3.4.13</ecNumber>
    </recommendedName>
    <alternativeName>
        <fullName evidence="14">GARS</fullName>
    </alternativeName>
    <alternativeName>
        <fullName evidence="12 14">Glycinamide ribonucleotide synthetase</fullName>
    </alternativeName>
    <alternativeName>
        <fullName evidence="13 14">Phosphoribosylglycinamide synthetase</fullName>
    </alternativeName>
</protein>
<evidence type="ECO:0000259" key="16">
    <source>
        <dbReference type="PROSITE" id="PS50975"/>
    </source>
</evidence>
<evidence type="ECO:0000256" key="8">
    <source>
        <dbReference type="ARBA" id="ARBA00022755"/>
    </source>
</evidence>
<comment type="catalytic activity">
    <reaction evidence="14">
        <text>5-phospho-beta-D-ribosylamine + glycine + ATP = N(1)-(5-phospho-beta-D-ribosyl)glycinamide + ADP + phosphate + H(+)</text>
        <dbReference type="Rhea" id="RHEA:17453"/>
        <dbReference type="ChEBI" id="CHEBI:15378"/>
        <dbReference type="ChEBI" id="CHEBI:30616"/>
        <dbReference type="ChEBI" id="CHEBI:43474"/>
        <dbReference type="ChEBI" id="CHEBI:57305"/>
        <dbReference type="ChEBI" id="CHEBI:58681"/>
        <dbReference type="ChEBI" id="CHEBI:143788"/>
        <dbReference type="ChEBI" id="CHEBI:456216"/>
        <dbReference type="EC" id="6.3.4.13"/>
    </reaction>
</comment>
<dbReference type="Gene3D" id="3.40.50.20">
    <property type="match status" value="1"/>
</dbReference>
<evidence type="ECO:0000313" key="18">
    <source>
        <dbReference type="Proteomes" id="UP000315525"/>
    </source>
</evidence>
<evidence type="ECO:0000256" key="15">
    <source>
        <dbReference type="PROSITE-ProRule" id="PRU00409"/>
    </source>
</evidence>
<dbReference type="EC" id="6.3.4.13" evidence="4 14"/>
<evidence type="ECO:0000256" key="5">
    <source>
        <dbReference type="ARBA" id="ARBA00022598"/>
    </source>
</evidence>
<evidence type="ECO:0000256" key="11">
    <source>
        <dbReference type="ARBA" id="ARBA00038345"/>
    </source>
</evidence>
<keyword evidence="7 15" id="KW-0547">Nucleotide-binding</keyword>
<comment type="caution">
    <text evidence="17">The sequence shown here is derived from an EMBL/GenBank/DDBJ whole genome shotgun (WGS) entry which is preliminary data.</text>
</comment>
<dbReference type="FunFam" id="3.30.1490.20:FF:000006">
    <property type="entry name" value="phosphoribosylamine--glycine ligase, chloroplastic-like"/>
    <property type="match status" value="1"/>
</dbReference>
<dbReference type="Gene3D" id="3.30.1490.20">
    <property type="entry name" value="ATP-grasp fold, A domain"/>
    <property type="match status" value="1"/>
</dbReference>
<dbReference type="SMART" id="SM01209">
    <property type="entry name" value="GARS_A"/>
    <property type="match status" value="1"/>
</dbReference>
<dbReference type="PROSITE" id="PS50975">
    <property type="entry name" value="ATP_GRASP"/>
    <property type="match status" value="1"/>
</dbReference>